<keyword evidence="5 7" id="KW-1133">Transmembrane helix</keyword>
<dbReference type="Gene3D" id="3.40.50.300">
    <property type="entry name" value="P-loop containing nucleotide triphosphate hydrolases"/>
    <property type="match status" value="1"/>
</dbReference>
<name>A0ABS1EJM0_9CLOT</name>
<dbReference type="InterPro" id="IPR017871">
    <property type="entry name" value="ABC_transporter-like_CS"/>
</dbReference>
<accession>A0ABS1EJM0</accession>
<dbReference type="PROSITE" id="PS00211">
    <property type="entry name" value="ABC_TRANSPORTER_1"/>
    <property type="match status" value="1"/>
</dbReference>
<feature type="transmembrane region" description="Helical" evidence="7">
    <location>
        <begin position="264"/>
        <end position="282"/>
    </location>
</feature>
<protein>
    <submittedName>
        <fullName evidence="10">ABC transporter ATP-binding protein</fullName>
    </submittedName>
</protein>
<keyword evidence="11" id="KW-1185">Reference proteome</keyword>
<evidence type="ECO:0000259" key="8">
    <source>
        <dbReference type="PROSITE" id="PS50893"/>
    </source>
</evidence>
<dbReference type="Proteomes" id="UP000596739">
    <property type="component" value="Unassembled WGS sequence"/>
</dbReference>
<dbReference type="SUPFAM" id="SSF52540">
    <property type="entry name" value="P-loop containing nucleoside triphosphate hydrolases"/>
    <property type="match status" value="1"/>
</dbReference>
<evidence type="ECO:0000313" key="11">
    <source>
        <dbReference type="Proteomes" id="UP000596739"/>
    </source>
</evidence>
<dbReference type="GO" id="GO:0005524">
    <property type="term" value="F:ATP binding"/>
    <property type="evidence" value="ECO:0007669"/>
    <property type="project" value="UniProtKB-KW"/>
</dbReference>
<comment type="caution">
    <text evidence="10">The sequence shown here is derived from an EMBL/GenBank/DDBJ whole genome shotgun (WGS) entry which is preliminary data.</text>
</comment>
<dbReference type="SMART" id="SM00382">
    <property type="entry name" value="AAA"/>
    <property type="match status" value="1"/>
</dbReference>
<keyword evidence="4 10" id="KW-0067">ATP-binding</keyword>
<reference evidence="11" key="1">
    <citation type="submission" date="2021-01" db="EMBL/GenBank/DDBJ databases">
        <title>Genome public.</title>
        <authorList>
            <person name="Liu C."/>
            <person name="Sun Q."/>
        </authorList>
    </citation>
    <scope>NUCLEOTIDE SEQUENCE [LARGE SCALE GENOMIC DNA]</scope>
    <source>
        <strain evidence="11">YIM B02505</strain>
    </source>
</reference>
<dbReference type="Pfam" id="PF00005">
    <property type="entry name" value="ABC_tran"/>
    <property type="match status" value="1"/>
</dbReference>
<dbReference type="EMBL" id="JAENHN010000008">
    <property type="protein sequence ID" value="MBK1809568.1"/>
    <property type="molecule type" value="Genomic_DNA"/>
</dbReference>
<dbReference type="SUPFAM" id="SSF90123">
    <property type="entry name" value="ABC transporter transmembrane region"/>
    <property type="match status" value="1"/>
</dbReference>
<evidence type="ECO:0000259" key="9">
    <source>
        <dbReference type="PROSITE" id="PS50929"/>
    </source>
</evidence>
<dbReference type="Pfam" id="PF00664">
    <property type="entry name" value="ABC_membrane"/>
    <property type="match status" value="1"/>
</dbReference>
<feature type="transmembrane region" description="Helical" evidence="7">
    <location>
        <begin position="157"/>
        <end position="190"/>
    </location>
</feature>
<evidence type="ECO:0000256" key="7">
    <source>
        <dbReference type="SAM" id="Phobius"/>
    </source>
</evidence>
<evidence type="ECO:0000256" key="1">
    <source>
        <dbReference type="ARBA" id="ARBA00004651"/>
    </source>
</evidence>
<dbReference type="Gene3D" id="1.20.1560.10">
    <property type="entry name" value="ABC transporter type 1, transmembrane domain"/>
    <property type="match status" value="1"/>
</dbReference>
<dbReference type="InterPro" id="IPR036640">
    <property type="entry name" value="ABC1_TM_sf"/>
</dbReference>
<dbReference type="InterPro" id="IPR011527">
    <property type="entry name" value="ABC1_TM_dom"/>
</dbReference>
<evidence type="ECO:0000256" key="4">
    <source>
        <dbReference type="ARBA" id="ARBA00022840"/>
    </source>
</evidence>
<comment type="subcellular location">
    <subcellularLocation>
        <location evidence="1">Cell membrane</location>
        <topology evidence="1">Multi-pass membrane protein</topology>
    </subcellularLocation>
</comment>
<dbReference type="CDD" id="cd18542">
    <property type="entry name" value="ABC_6TM_YknU_like"/>
    <property type="match status" value="1"/>
</dbReference>
<feature type="domain" description="ABC transmembrane type-1" evidence="9">
    <location>
        <begin position="35"/>
        <end position="317"/>
    </location>
</feature>
<dbReference type="InterPro" id="IPR039421">
    <property type="entry name" value="Type_1_exporter"/>
</dbReference>
<keyword evidence="2 7" id="KW-0812">Transmembrane</keyword>
<evidence type="ECO:0000313" key="10">
    <source>
        <dbReference type="EMBL" id="MBK1809568.1"/>
    </source>
</evidence>
<feature type="transmembrane region" description="Helical" evidence="7">
    <location>
        <begin position="70"/>
        <end position="91"/>
    </location>
</feature>
<keyword evidence="6 7" id="KW-0472">Membrane</keyword>
<keyword evidence="3" id="KW-0547">Nucleotide-binding</keyword>
<feature type="domain" description="ABC transporter" evidence="8">
    <location>
        <begin position="351"/>
        <end position="584"/>
    </location>
</feature>
<dbReference type="InterPro" id="IPR003439">
    <property type="entry name" value="ABC_transporter-like_ATP-bd"/>
</dbReference>
<organism evidence="10 11">
    <name type="scientific">Clostridium yunnanense</name>
    <dbReference type="NCBI Taxonomy" id="2800325"/>
    <lineage>
        <taxon>Bacteria</taxon>
        <taxon>Bacillati</taxon>
        <taxon>Bacillota</taxon>
        <taxon>Clostridia</taxon>
        <taxon>Eubacteriales</taxon>
        <taxon>Clostridiaceae</taxon>
        <taxon>Clostridium</taxon>
    </lineage>
</organism>
<evidence type="ECO:0000256" key="5">
    <source>
        <dbReference type="ARBA" id="ARBA00022989"/>
    </source>
</evidence>
<dbReference type="InterPro" id="IPR027417">
    <property type="entry name" value="P-loop_NTPase"/>
</dbReference>
<evidence type="ECO:0000256" key="6">
    <source>
        <dbReference type="ARBA" id="ARBA00023136"/>
    </source>
</evidence>
<feature type="transmembrane region" description="Helical" evidence="7">
    <location>
        <begin position="32"/>
        <end position="50"/>
    </location>
</feature>
<evidence type="ECO:0000256" key="3">
    <source>
        <dbReference type="ARBA" id="ARBA00022741"/>
    </source>
</evidence>
<gene>
    <name evidence="10" type="ORF">JHL18_02765</name>
</gene>
<evidence type="ECO:0000256" key="2">
    <source>
        <dbReference type="ARBA" id="ARBA00022692"/>
    </source>
</evidence>
<dbReference type="PANTHER" id="PTHR43394:SF1">
    <property type="entry name" value="ATP-BINDING CASSETTE SUB-FAMILY B MEMBER 10, MITOCHONDRIAL"/>
    <property type="match status" value="1"/>
</dbReference>
<feature type="transmembrane region" description="Helical" evidence="7">
    <location>
        <begin position="288"/>
        <end position="305"/>
    </location>
</feature>
<sequence>MAFFCINGHHVQTKKGGIDLRRILNYLFKHKAVLIVGTLAMIIIIAVDNITPYLQKIIVDKVITDKQYSLLYPALGGILAITLCKALLGYVKEFLFDFIAAKVHRDIKNELFEHIQTMEFKYFDNMNTGELMSRIGEDIENIWQTIGFGLRLFVENIIYFIIGTVILLALSWKLAIACIVIMIPIGYMAIKLEKEFGSVYSNISDQTAEINTTAQENIAGVRLVKAFTREKHEILKFLKMNRTYYDLNMNQAKIVGKYFPPMEFLTNISLIIMIILGGVFVIKGEITIGTLVAFSGYLNSLIWPMRNLGWLTNMLAQNQASAKKIFEILDRKPDIASKEDAISPDEIKGAITFNNVNFKYNDELVLKNVNLDIPAGSTVAIMGTTGAGKSSILQLVGRYYDVASGEILVDGINVKDIDLKKLRSNMSVVPQDTFLFSDTIENNVKFGNKSASMEEVIETCKTACCYDFISSFEEGFDTEIGERGIGLSGGQKQRISIARALLRKAPILILDDSTSALDMETEYELLKNLNDKEQKSTTFIIAHRISAVKNADMILFVENGEIKEVGNHADLLTRKGRYYDIYCEQFKDFDLIESEVV</sequence>
<proteinExistence type="predicted"/>
<dbReference type="PANTHER" id="PTHR43394">
    <property type="entry name" value="ATP-DEPENDENT PERMEASE MDL1, MITOCHONDRIAL"/>
    <property type="match status" value="1"/>
</dbReference>
<dbReference type="PROSITE" id="PS50893">
    <property type="entry name" value="ABC_TRANSPORTER_2"/>
    <property type="match status" value="1"/>
</dbReference>
<dbReference type="InterPro" id="IPR003593">
    <property type="entry name" value="AAA+_ATPase"/>
</dbReference>
<dbReference type="PROSITE" id="PS50929">
    <property type="entry name" value="ABC_TM1F"/>
    <property type="match status" value="1"/>
</dbReference>